<keyword evidence="7" id="KW-0539">Nucleus</keyword>
<organism evidence="9 10">
    <name type="scientific">Synaphobranchus kaupii</name>
    <name type="common">Kaup's arrowtooth eel</name>
    <dbReference type="NCBI Taxonomy" id="118154"/>
    <lineage>
        <taxon>Eukaryota</taxon>
        <taxon>Metazoa</taxon>
        <taxon>Chordata</taxon>
        <taxon>Craniata</taxon>
        <taxon>Vertebrata</taxon>
        <taxon>Euteleostomi</taxon>
        <taxon>Actinopterygii</taxon>
        <taxon>Neopterygii</taxon>
        <taxon>Teleostei</taxon>
        <taxon>Anguilliformes</taxon>
        <taxon>Synaphobranchidae</taxon>
        <taxon>Synaphobranchus</taxon>
    </lineage>
</organism>
<gene>
    <name evidence="9" type="ORF">SKAU_G00060640</name>
</gene>
<protein>
    <recommendedName>
        <fullName evidence="8">DDE Tnp4 domain-containing protein</fullName>
    </recommendedName>
</protein>
<evidence type="ECO:0000256" key="5">
    <source>
        <dbReference type="ARBA" id="ARBA00022723"/>
    </source>
</evidence>
<dbReference type="OrthoDB" id="10061326at2759"/>
<keyword evidence="5" id="KW-0479">Metal-binding</keyword>
<evidence type="ECO:0000256" key="4">
    <source>
        <dbReference type="ARBA" id="ARBA00022722"/>
    </source>
</evidence>
<evidence type="ECO:0000256" key="2">
    <source>
        <dbReference type="ARBA" id="ARBA00004123"/>
    </source>
</evidence>
<sequence>MSQWHFNGLLDLLKDDLERETTPFREPISNKDRLAVCLSYLATGDSYKTIYLCYKIGKSTVSQIIPQVCDALWRRLQPLYLAPPTEEDWLEVAAGFQDRWDFPNCVGALDGKHVAIQASPNSGSTFFNYKGGFSIVLMALVDHRYCFTVVEIGSHGSSSDGGTLGAVTLGKPCSEETFIFLARDHYLGRSSLSPM</sequence>
<dbReference type="InterPro" id="IPR027806">
    <property type="entry name" value="HARBI1_dom"/>
</dbReference>
<comment type="caution">
    <text evidence="9">The sequence shown here is derived from an EMBL/GenBank/DDBJ whole genome shotgun (WGS) entry which is preliminary data.</text>
</comment>
<evidence type="ECO:0000313" key="9">
    <source>
        <dbReference type="EMBL" id="KAJ8375484.1"/>
    </source>
</evidence>
<comment type="cofactor">
    <cofactor evidence="1">
        <name>a divalent metal cation</name>
        <dbReference type="ChEBI" id="CHEBI:60240"/>
    </cofactor>
</comment>
<dbReference type="GO" id="GO:0016787">
    <property type="term" value="F:hydrolase activity"/>
    <property type="evidence" value="ECO:0007669"/>
    <property type="project" value="UniProtKB-KW"/>
</dbReference>
<dbReference type="GO" id="GO:0046872">
    <property type="term" value="F:metal ion binding"/>
    <property type="evidence" value="ECO:0007669"/>
    <property type="project" value="UniProtKB-KW"/>
</dbReference>
<comment type="subcellular location">
    <subcellularLocation>
        <location evidence="2">Nucleus</location>
    </subcellularLocation>
</comment>
<evidence type="ECO:0000259" key="8">
    <source>
        <dbReference type="Pfam" id="PF13359"/>
    </source>
</evidence>
<accession>A0A9Q1G4T7</accession>
<evidence type="ECO:0000256" key="1">
    <source>
        <dbReference type="ARBA" id="ARBA00001968"/>
    </source>
</evidence>
<dbReference type="EMBL" id="JAINUF010000002">
    <property type="protein sequence ID" value="KAJ8375484.1"/>
    <property type="molecule type" value="Genomic_DNA"/>
</dbReference>
<keyword evidence="4" id="KW-0540">Nuclease</keyword>
<dbReference type="AlphaFoldDB" id="A0A9Q1G4T7"/>
<name>A0A9Q1G4T7_SYNKA</name>
<reference evidence="9" key="1">
    <citation type="journal article" date="2023" name="Science">
        <title>Genome structures resolve the early diversification of teleost fishes.</title>
        <authorList>
            <person name="Parey E."/>
            <person name="Louis A."/>
            <person name="Montfort J."/>
            <person name="Bouchez O."/>
            <person name="Roques C."/>
            <person name="Iampietro C."/>
            <person name="Lluch J."/>
            <person name="Castinel A."/>
            <person name="Donnadieu C."/>
            <person name="Desvignes T."/>
            <person name="Floi Bucao C."/>
            <person name="Jouanno E."/>
            <person name="Wen M."/>
            <person name="Mejri S."/>
            <person name="Dirks R."/>
            <person name="Jansen H."/>
            <person name="Henkel C."/>
            <person name="Chen W.J."/>
            <person name="Zahm M."/>
            <person name="Cabau C."/>
            <person name="Klopp C."/>
            <person name="Thompson A.W."/>
            <person name="Robinson-Rechavi M."/>
            <person name="Braasch I."/>
            <person name="Lecointre G."/>
            <person name="Bobe J."/>
            <person name="Postlethwait J.H."/>
            <person name="Berthelot C."/>
            <person name="Roest Crollius H."/>
            <person name="Guiguen Y."/>
        </authorList>
    </citation>
    <scope>NUCLEOTIDE SEQUENCE</scope>
    <source>
        <strain evidence="9">WJC10195</strain>
    </source>
</reference>
<dbReference type="GO" id="GO:0004518">
    <property type="term" value="F:nuclease activity"/>
    <property type="evidence" value="ECO:0007669"/>
    <property type="project" value="UniProtKB-KW"/>
</dbReference>
<proteinExistence type="inferred from homology"/>
<feature type="domain" description="DDE Tnp4" evidence="8">
    <location>
        <begin position="109"/>
        <end position="175"/>
    </location>
</feature>
<evidence type="ECO:0000256" key="7">
    <source>
        <dbReference type="ARBA" id="ARBA00023242"/>
    </source>
</evidence>
<dbReference type="GO" id="GO:0005634">
    <property type="term" value="C:nucleus"/>
    <property type="evidence" value="ECO:0007669"/>
    <property type="project" value="UniProtKB-SubCell"/>
</dbReference>
<keyword evidence="6" id="KW-0378">Hydrolase</keyword>
<dbReference type="PANTHER" id="PTHR22930">
    <property type="match status" value="1"/>
</dbReference>
<evidence type="ECO:0000256" key="3">
    <source>
        <dbReference type="ARBA" id="ARBA00006958"/>
    </source>
</evidence>
<dbReference type="PANTHER" id="PTHR22930:SF269">
    <property type="entry name" value="NUCLEASE HARBI1-LIKE PROTEIN"/>
    <property type="match status" value="1"/>
</dbReference>
<dbReference type="Proteomes" id="UP001152622">
    <property type="component" value="Chromosome 2"/>
</dbReference>
<keyword evidence="10" id="KW-1185">Reference proteome</keyword>
<dbReference type="Pfam" id="PF13359">
    <property type="entry name" value="DDE_Tnp_4"/>
    <property type="match status" value="1"/>
</dbReference>
<dbReference type="InterPro" id="IPR045249">
    <property type="entry name" value="HARBI1-like"/>
</dbReference>
<evidence type="ECO:0000256" key="6">
    <source>
        <dbReference type="ARBA" id="ARBA00022801"/>
    </source>
</evidence>
<comment type="similarity">
    <text evidence="3">Belongs to the HARBI1 family.</text>
</comment>
<evidence type="ECO:0000313" key="10">
    <source>
        <dbReference type="Proteomes" id="UP001152622"/>
    </source>
</evidence>